<comment type="caution">
    <text evidence="2">The sequence shown here is derived from an EMBL/GenBank/DDBJ whole genome shotgun (WGS) entry which is preliminary data.</text>
</comment>
<evidence type="ECO:0000256" key="1">
    <source>
        <dbReference type="SAM" id="SignalP"/>
    </source>
</evidence>
<dbReference type="AlphaFoldDB" id="A0A4U5PDW9"/>
<feature type="signal peptide" evidence="1">
    <location>
        <begin position="1"/>
        <end position="22"/>
    </location>
</feature>
<proteinExistence type="predicted"/>
<accession>A0A4U5PDW9</accession>
<keyword evidence="3" id="KW-1185">Reference proteome</keyword>
<dbReference type="EMBL" id="AZBU02000002">
    <property type="protein sequence ID" value="TKR94677.1"/>
    <property type="molecule type" value="Genomic_DNA"/>
</dbReference>
<sequence>MAIKLLIFAFVSLSLVTSFVSAAFINAAQCECKAIESEVTDLVDRILAITFRLPEVKCDEKNKKIAGDYMGEQIRALMKAPDCGSSAKIDNIVTGCDGLDKDAVAFNNLLVKIYNTKKEICKCGCQ</sequence>
<keyword evidence="1" id="KW-0732">Signal</keyword>
<feature type="chain" id="PRO_5021027354" description="Saposin B-type domain-containing protein" evidence="1">
    <location>
        <begin position="23"/>
        <end position="126"/>
    </location>
</feature>
<name>A0A4U5PDW9_STECR</name>
<organism evidence="2 3">
    <name type="scientific">Steinernema carpocapsae</name>
    <name type="common">Entomopathogenic nematode</name>
    <dbReference type="NCBI Taxonomy" id="34508"/>
    <lineage>
        <taxon>Eukaryota</taxon>
        <taxon>Metazoa</taxon>
        <taxon>Ecdysozoa</taxon>
        <taxon>Nematoda</taxon>
        <taxon>Chromadorea</taxon>
        <taxon>Rhabditida</taxon>
        <taxon>Tylenchina</taxon>
        <taxon>Panagrolaimomorpha</taxon>
        <taxon>Strongyloidoidea</taxon>
        <taxon>Steinernematidae</taxon>
        <taxon>Steinernema</taxon>
    </lineage>
</organism>
<evidence type="ECO:0000313" key="2">
    <source>
        <dbReference type="EMBL" id="TKR94677.1"/>
    </source>
</evidence>
<reference evidence="2 3" key="1">
    <citation type="journal article" date="2015" name="Genome Biol.">
        <title>Comparative genomics of Steinernema reveals deeply conserved gene regulatory networks.</title>
        <authorList>
            <person name="Dillman A.R."/>
            <person name="Macchietto M."/>
            <person name="Porter C.F."/>
            <person name="Rogers A."/>
            <person name="Williams B."/>
            <person name="Antoshechkin I."/>
            <person name="Lee M.M."/>
            <person name="Goodwin Z."/>
            <person name="Lu X."/>
            <person name="Lewis E.E."/>
            <person name="Goodrich-Blair H."/>
            <person name="Stock S.P."/>
            <person name="Adams B.J."/>
            <person name="Sternberg P.W."/>
            <person name="Mortazavi A."/>
        </authorList>
    </citation>
    <scope>NUCLEOTIDE SEQUENCE [LARGE SCALE GENOMIC DNA]</scope>
    <source>
        <strain evidence="2 3">ALL</strain>
    </source>
</reference>
<dbReference type="Proteomes" id="UP000298663">
    <property type="component" value="Unassembled WGS sequence"/>
</dbReference>
<gene>
    <name evidence="2" type="ORF">L596_008937</name>
</gene>
<protein>
    <recommendedName>
        <fullName evidence="4">Saposin B-type domain-containing protein</fullName>
    </recommendedName>
</protein>
<evidence type="ECO:0000313" key="3">
    <source>
        <dbReference type="Proteomes" id="UP000298663"/>
    </source>
</evidence>
<reference evidence="2 3" key="2">
    <citation type="journal article" date="2019" name="G3 (Bethesda)">
        <title>Hybrid Assembly of the Genome of the Entomopathogenic Nematode Steinernema carpocapsae Identifies the X-Chromosome.</title>
        <authorList>
            <person name="Serra L."/>
            <person name="Macchietto M."/>
            <person name="Macias-Munoz A."/>
            <person name="McGill C.J."/>
            <person name="Rodriguez I.M."/>
            <person name="Rodriguez B."/>
            <person name="Murad R."/>
            <person name="Mortazavi A."/>
        </authorList>
    </citation>
    <scope>NUCLEOTIDE SEQUENCE [LARGE SCALE GENOMIC DNA]</scope>
    <source>
        <strain evidence="2 3">ALL</strain>
    </source>
</reference>
<evidence type="ECO:0008006" key="4">
    <source>
        <dbReference type="Google" id="ProtNLM"/>
    </source>
</evidence>